<reference evidence="5 6" key="1">
    <citation type="submission" date="2023-07" db="EMBL/GenBank/DDBJ databases">
        <title>Sorghum-associated microbial communities from plants grown in Nebraska, USA.</title>
        <authorList>
            <person name="Schachtman D."/>
        </authorList>
    </citation>
    <scope>NUCLEOTIDE SEQUENCE [LARGE SCALE GENOMIC DNA]</scope>
    <source>
        <strain evidence="5 6">584</strain>
    </source>
</reference>
<name>A0ABU1JXM0_9PROT</name>
<feature type="domain" description="Alginate lyase" evidence="4">
    <location>
        <begin position="70"/>
        <end position="353"/>
    </location>
</feature>
<keyword evidence="1 3" id="KW-0732">Signal</keyword>
<feature type="chain" id="PRO_5046157108" description="Alginate lyase domain-containing protein" evidence="3">
    <location>
        <begin position="23"/>
        <end position="416"/>
    </location>
</feature>
<evidence type="ECO:0000313" key="6">
    <source>
        <dbReference type="Proteomes" id="UP001262410"/>
    </source>
</evidence>
<proteinExistence type="predicted"/>
<dbReference type="RefSeq" id="WP_309800283.1">
    <property type="nucleotide sequence ID" value="NZ_JAVDPW010000011.1"/>
</dbReference>
<dbReference type="InterPro" id="IPR008929">
    <property type="entry name" value="Chondroitin_lyas"/>
</dbReference>
<evidence type="ECO:0000259" key="4">
    <source>
        <dbReference type="Pfam" id="PF05426"/>
    </source>
</evidence>
<organism evidence="5 6">
    <name type="scientific">Inquilinus ginsengisoli</name>
    <dbReference type="NCBI Taxonomy" id="363840"/>
    <lineage>
        <taxon>Bacteria</taxon>
        <taxon>Pseudomonadati</taxon>
        <taxon>Pseudomonadota</taxon>
        <taxon>Alphaproteobacteria</taxon>
        <taxon>Rhodospirillales</taxon>
        <taxon>Rhodospirillaceae</taxon>
        <taxon>Inquilinus</taxon>
    </lineage>
</organism>
<dbReference type="Gene3D" id="1.50.10.100">
    <property type="entry name" value="Chondroitin AC/alginate lyase"/>
    <property type="match status" value="1"/>
</dbReference>
<dbReference type="Pfam" id="PF05426">
    <property type="entry name" value="Alginate_lyase"/>
    <property type="match status" value="1"/>
</dbReference>
<comment type="caution">
    <text evidence="5">The sequence shown here is derived from an EMBL/GenBank/DDBJ whole genome shotgun (WGS) entry which is preliminary data.</text>
</comment>
<keyword evidence="2" id="KW-0456">Lyase</keyword>
<keyword evidence="6" id="KW-1185">Reference proteome</keyword>
<evidence type="ECO:0000256" key="1">
    <source>
        <dbReference type="ARBA" id="ARBA00022729"/>
    </source>
</evidence>
<dbReference type="SUPFAM" id="SSF48230">
    <property type="entry name" value="Chondroitin AC/alginate lyase"/>
    <property type="match status" value="1"/>
</dbReference>
<accession>A0ABU1JXM0</accession>
<gene>
    <name evidence="5" type="ORF">E9232_005915</name>
</gene>
<dbReference type="InterPro" id="IPR008397">
    <property type="entry name" value="Alginate_lyase_dom"/>
</dbReference>
<evidence type="ECO:0000256" key="3">
    <source>
        <dbReference type="SAM" id="SignalP"/>
    </source>
</evidence>
<evidence type="ECO:0000256" key="2">
    <source>
        <dbReference type="ARBA" id="ARBA00023239"/>
    </source>
</evidence>
<feature type="signal peptide" evidence="3">
    <location>
        <begin position="1"/>
        <end position="22"/>
    </location>
</feature>
<protein>
    <recommendedName>
        <fullName evidence="4">Alginate lyase domain-containing protein</fullName>
    </recommendedName>
</protein>
<dbReference type="Proteomes" id="UP001262410">
    <property type="component" value="Unassembled WGS sequence"/>
</dbReference>
<dbReference type="EMBL" id="JAVDPW010000011">
    <property type="protein sequence ID" value="MDR6293365.1"/>
    <property type="molecule type" value="Genomic_DNA"/>
</dbReference>
<sequence length="416" mass="45988">MRAAAFACTIFALFVAATPAVAAQSRWFTYDPVELAQARAKIAAADPLYQPSYVALLKKADAALAKANPSVTAKTLTPASGSKHDYFSFGPYWWPNPDTPNGLPYIRRDGQTNPDSKTDATDSVRLASFSGDVRSLALAYTFTRDPKYAVKAAEMLRVWFVAPATRMNPNMTYAQAIPGIVNGRGIGIIDSRAFIDVMDAVELIRPSNALREVDYQLIKLWYRIFDLWLLTSENGFEEGNWHNNHGTWYDAQVVAFSLFTDQPDLAKRQLKIAALRRVAGQFDMDGRQVAELERTRPYHYSQFNLQAFSKLGRYSELVDAGLTNGDTDPTDLWQFSLDSHGLKAGYGFVAGYINAAGNLDPSWPYPELTPGDGVDEALGNLLAAVRAYKDPALRQKAAILLARYPGQIDALLLPLE</sequence>
<evidence type="ECO:0000313" key="5">
    <source>
        <dbReference type="EMBL" id="MDR6293365.1"/>
    </source>
</evidence>